<keyword evidence="2" id="KW-1185">Reference proteome</keyword>
<organism evidence="1 2">
    <name type="scientific">Brassica napus</name>
    <name type="common">Rape</name>
    <dbReference type="NCBI Taxonomy" id="3708"/>
    <lineage>
        <taxon>Eukaryota</taxon>
        <taxon>Viridiplantae</taxon>
        <taxon>Streptophyta</taxon>
        <taxon>Embryophyta</taxon>
        <taxon>Tracheophyta</taxon>
        <taxon>Spermatophyta</taxon>
        <taxon>Magnoliopsida</taxon>
        <taxon>eudicotyledons</taxon>
        <taxon>Gunneridae</taxon>
        <taxon>Pentapetalae</taxon>
        <taxon>rosids</taxon>
        <taxon>malvids</taxon>
        <taxon>Brassicales</taxon>
        <taxon>Brassicaceae</taxon>
        <taxon>Brassiceae</taxon>
        <taxon>Brassica</taxon>
    </lineage>
</organism>
<dbReference type="PaxDb" id="3708-A0A078FL32"/>
<accession>A0A078FL32</accession>
<dbReference type="Proteomes" id="UP000028999">
    <property type="component" value="Unassembled WGS sequence"/>
</dbReference>
<reference evidence="1 2" key="1">
    <citation type="journal article" date="2014" name="Science">
        <title>Plant genetics. Early allopolyploid evolution in the post-Neolithic Brassica napus oilseed genome.</title>
        <authorList>
            <person name="Chalhoub B."/>
            <person name="Denoeud F."/>
            <person name="Liu S."/>
            <person name="Parkin I.A."/>
            <person name="Tang H."/>
            <person name="Wang X."/>
            <person name="Chiquet J."/>
            <person name="Belcram H."/>
            <person name="Tong C."/>
            <person name="Samans B."/>
            <person name="Correa M."/>
            <person name="Da Silva C."/>
            <person name="Just J."/>
            <person name="Falentin C."/>
            <person name="Koh C.S."/>
            <person name="Le Clainche I."/>
            <person name="Bernard M."/>
            <person name="Bento P."/>
            <person name="Noel B."/>
            <person name="Labadie K."/>
            <person name="Alberti A."/>
            <person name="Charles M."/>
            <person name="Arnaud D."/>
            <person name="Guo H."/>
            <person name="Daviaud C."/>
            <person name="Alamery S."/>
            <person name="Jabbari K."/>
            <person name="Zhao M."/>
            <person name="Edger P.P."/>
            <person name="Chelaifa H."/>
            <person name="Tack D."/>
            <person name="Lassalle G."/>
            <person name="Mestiri I."/>
            <person name="Schnel N."/>
            <person name="Le Paslier M.C."/>
            <person name="Fan G."/>
            <person name="Renault V."/>
            <person name="Bayer P.E."/>
            <person name="Golicz A.A."/>
            <person name="Manoli S."/>
            <person name="Lee T.H."/>
            <person name="Thi V.H."/>
            <person name="Chalabi S."/>
            <person name="Hu Q."/>
            <person name="Fan C."/>
            <person name="Tollenaere R."/>
            <person name="Lu Y."/>
            <person name="Battail C."/>
            <person name="Shen J."/>
            <person name="Sidebottom C.H."/>
            <person name="Wang X."/>
            <person name="Canaguier A."/>
            <person name="Chauveau A."/>
            <person name="Berard A."/>
            <person name="Deniot G."/>
            <person name="Guan M."/>
            <person name="Liu Z."/>
            <person name="Sun F."/>
            <person name="Lim Y.P."/>
            <person name="Lyons E."/>
            <person name="Town C.D."/>
            <person name="Bancroft I."/>
            <person name="Wang X."/>
            <person name="Meng J."/>
            <person name="Ma J."/>
            <person name="Pires J.C."/>
            <person name="King G.J."/>
            <person name="Brunel D."/>
            <person name="Delourme R."/>
            <person name="Renard M."/>
            <person name="Aury J.M."/>
            <person name="Adams K.L."/>
            <person name="Batley J."/>
            <person name="Snowdon R.J."/>
            <person name="Tost J."/>
            <person name="Edwards D."/>
            <person name="Zhou Y."/>
            <person name="Hua W."/>
            <person name="Sharpe A.G."/>
            <person name="Paterson A.H."/>
            <person name="Guan C."/>
            <person name="Wincker P."/>
        </authorList>
    </citation>
    <scope>NUCLEOTIDE SEQUENCE [LARGE SCALE GENOMIC DNA]</scope>
    <source>
        <strain evidence="2">cv. Darmor-bzh</strain>
    </source>
</reference>
<gene>
    <name evidence="1" type="primary">BnaA09g13860D</name>
    <name evidence="1" type="ORF">GSBRNA2T00070550001</name>
</gene>
<protein>
    <submittedName>
        <fullName evidence="1">BnaA09g13860D protein</fullName>
    </submittedName>
</protein>
<evidence type="ECO:0000313" key="1">
    <source>
        <dbReference type="EMBL" id="CDY12888.1"/>
    </source>
</evidence>
<proteinExistence type="predicted"/>
<name>A0A078FL32_BRANA</name>
<dbReference type="EMBL" id="LK032028">
    <property type="protein sequence ID" value="CDY12888.1"/>
    <property type="molecule type" value="Genomic_DNA"/>
</dbReference>
<sequence length="14" mass="1484">MVHASTAVVKRNNG</sequence>
<evidence type="ECO:0000313" key="2">
    <source>
        <dbReference type="Proteomes" id="UP000028999"/>
    </source>
</evidence>